<protein>
    <submittedName>
        <fullName evidence="2">Uncharacterized protein</fullName>
    </submittedName>
</protein>
<dbReference type="Proteomes" id="UP000321424">
    <property type="component" value="Unassembled WGS sequence"/>
</dbReference>
<gene>
    <name evidence="2" type="ORF">NN4_29980</name>
</gene>
<comment type="caution">
    <text evidence="2">The sequence shown here is derived from an EMBL/GenBank/DDBJ whole genome shotgun (WGS) entry which is preliminary data.</text>
</comment>
<accession>A0A511MD25</accession>
<evidence type="ECO:0000313" key="3">
    <source>
        <dbReference type="Proteomes" id="UP000321424"/>
    </source>
</evidence>
<dbReference type="EMBL" id="BJXA01000016">
    <property type="protein sequence ID" value="GEM38479.1"/>
    <property type="molecule type" value="Genomic_DNA"/>
</dbReference>
<proteinExistence type="predicted"/>
<organism evidence="2 3">
    <name type="scientific">Nocardia ninae NBRC 108245</name>
    <dbReference type="NCBI Taxonomy" id="1210091"/>
    <lineage>
        <taxon>Bacteria</taxon>
        <taxon>Bacillati</taxon>
        <taxon>Actinomycetota</taxon>
        <taxon>Actinomycetes</taxon>
        <taxon>Mycobacteriales</taxon>
        <taxon>Nocardiaceae</taxon>
        <taxon>Nocardia</taxon>
    </lineage>
</organism>
<keyword evidence="3" id="KW-1185">Reference proteome</keyword>
<sequence length="182" mass="20473">MLREVDAIATLMPYDDTNSISIEDAETLRSGVLEYVHKWDTELQVLLFEIQLMASPRVVDLADRMSGALLMLSDEVSESRMFVGYYPAWFQARDLLQVLRNAMRDELDLPALTESTFPRPAEWPWLPGRPPRESYRQGHTIHDAISSGDRAPEPDSTPPAVTAESESPQPVCEEQGKASGQR</sequence>
<name>A0A511MD25_9NOCA</name>
<reference evidence="2 3" key="1">
    <citation type="submission" date="2019-07" db="EMBL/GenBank/DDBJ databases">
        <title>Whole genome shotgun sequence of Nocardia ninae NBRC 108245.</title>
        <authorList>
            <person name="Hosoyama A."/>
            <person name="Uohara A."/>
            <person name="Ohji S."/>
            <person name="Ichikawa N."/>
        </authorList>
    </citation>
    <scope>NUCLEOTIDE SEQUENCE [LARGE SCALE GENOMIC DNA]</scope>
    <source>
        <strain evidence="2 3">NBRC 108245</strain>
    </source>
</reference>
<dbReference type="AlphaFoldDB" id="A0A511MD25"/>
<evidence type="ECO:0000256" key="1">
    <source>
        <dbReference type="SAM" id="MobiDB-lite"/>
    </source>
</evidence>
<feature type="compositionally biased region" description="Basic and acidic residues" evidence="1">
    <location>
        <begin position="130"/>
        <end position="142"/>
    </location>
</feature>
<evidence type="ECO:0000313" key="2">
    <source>
        <dbReference type="EMBL" id="GEM38479.1"/>
    </source>
</evidence>
<feature type="region of interest" description="Disordered" evidence="1">
    <location>
        <begin position="120"/>
        <end position="182"/>
    </location>
</feature>